<evidence type="ECO:0000259" key="2">
    <source>
        <dbReference type="Pfam" id="PF19780"/>
    </source>
</evidence>
<organism evidence="3 4">
    <name type="scientific">Marinicella sediminis</name>
    <dbReference type="NCBI Taxonomy" id="1792834"/>
    <lineage>
        <taxon>Bacteria</taxon>
        <taxon>Pseudomonadati</taxon>
        <taxon>Pseudomonadota</taxon>
        <taxon>Gammaproteobacteria</taxon>
        <taxon>Lysobacterales</taxon>
        <taxon>Marinicellaceae</taxon>
        <taxon>Marinicella</taxon>
    </lineage>
</organism>
<proteinExistence type="predicted"/>
<feature type="chain" id="PRO_5045691272" evidence="1">
    <location>
        <begin position="20"/>
        <end position="152"/>
    </location>
</feature>
<protein>
    <submittedName>
        <fullName evidence="3">DUF6265 family protein</fullName>
    </submittedName>
</protein>
<evidence type="ECO:0000256" key="1">
    <source>
        <dbReference type="SAM" id="SignalP"/>
    </source>
</evidence>
<dbReference type="Pfam" id="PF19780">
    <property type="entry name" value="DUF6265"/>
    <property type="match status" value="1"/>
</dbReference>
<feature type="domain" description="DUF6265" evidence="2">
    <location>
        <begin position="29"/>
        <end position="138"/>
    </location>
</feature>
<sequence length="152" mass="16959">MMRPFIWAMLVVMIPSAKAADCTRLSQLDWLLGLWQMDGPNSQVAEHWQQVSDVSFEGRGTTTSKQHPGQTTSETMRLVEMSGEVFFLAKVPNNHLPIAFAAHSCEPGRVVFSNEGHDFPQFLAYQMTADGVLNVQVSSRSNPGFVLNYARQ</sequence>
<reference evidence="4" key="1">
    <citation type="journal article" date="2019" name="Int. J. Syst. Evol. Microbiol.">
        <title>The Global Catalogue of Microorganisms (GCM) 10K type strain sequencing project: providing services to taxonomists for standard genome sequencing and annotation.</title>
        <authorList>
            <consortium name="The Broad Institute Genomics Platform"/>
            <consortium name="The Broad Institute Genome Sequencing Center for Infectious Disease"/>
            <person name="Wu L."/>
            <person name="Ma J."/>
        </authorList>
    </citation>
    <scope>NUCLEOTIDE SEQUENCE [LARGE SCALE GENOMIC DNA]</scope>
    <source>
        <strain evidence="4">KCTC 42953</strain>
    </source>
</reference>
<dbReference type="RefSeq" id="WP_077410674.1">
    <property type="nucleotide sequence ID" value="NZ_JBHRTS010000005.1"/>
</dbReference>
<dbReference type="InterPro" id="IPR046232">
    <property type="entry name" value="DUF6265"/>
</dbReference>
<gene>
    <name evidence="3" type="ORF">ACFODZ_10245</name>
</gene>
<comment type="caution">
    <text evidence="3">The sequence shown here is derived from an EMBL/GenBank/DDBJ whole genome shotgun (WGS) entry which is preliminary data.</text>
</comment>
<feature type="signal peptide" evidence="1">
    <location>
        <begin position="1"/>
        <end position="19"/>
    </location>
</feature>
<dbReference type="EMBL" id="JBHRTS010000005">
    <property type="protein sequence ID" value="MFC3194616.1"/>
    <property type="molecule type" value="Genomic_DNA"/>
</dbReference>
<name>A0ABV7JEU8_9GAMM</name>
<keyword evidence="1" id="KW-0732">Signal</keyword>
<accession>A0ABV7JEU8</accession>
<keyword evidence="4" id="KW-1185">Reference proteome</keyword>
<dbReference type="Proteomes" id="UP001595533">
    <property type="component" value="Unassembled WGS sequence"/>
</dbReference>
<evidence type="ECO:0000313" key="3">
    <source>
        <dbReference type="EMBL" id="MFC3194616.1"/>
    </source>
</evidence>
<evidence type="ECO:0000313" key="4">
    <source>
        <dbReference type="Proteomes" id="UP001595533"/>
    </source>
</evidence>